<proteinExistence type="predicted"/>
<gene>
    <name evidence="1" type="ORF">LCMAC103_01770</name>
</gene>
<reference evidence="1" key="1">
    <citation type="journal article" date="2019" name="MBio">
        <title>Virus Genomes from Deep Sea Sediments Expand the Ocean Megavirome and Support Independent Origins of Viral Gigantism.</title>
        <authorList>
            <person name="Backstrom D."/>
            <person name="Yutin N."/>
            <person name="Jorgensen S.L."/>
            <person name="Dharamshi J."/>
            <person name="Homa F."/>
            <person name="Zaremba-Niedwiedzka K."/>
            <person name="Spang A."/>
            <person name="Wolf Y.I."/>
            <person name="Koonin E.V."/>
            <person name="Ettema T.J."/>
        </authorList>
    </citation>
    <scope>NUCLEOTIDE SEQUENCE</scope>
</reference>
<dbReference type="EMBL" id="MK500337">
    <property type="protein sequence ID" value="QBK86839.1"/>
    <property type="molecule type" value="Genomic_DNA"/>
</dbReference>
<evidence type="ECO:0000313" key="1">
    <source>
        <dbReference type="EMBL" id="QBK86839.1"/>
    </source>
</evidence>
<name>A0A481YUR5_9VIRU</name>
<sequence length="934" mass="94860">MVENGLRNNNKLFQDSLYHSARSFVGQRLPTKSLLAPEQVHAPGSMMYNTDNTNIYWTDALSWRKIFGVGPNGEVCLVDADGDTSVCVDDGKDNDTIVLTTPAAGGYAATIGTAGMDVDTTGQVNLDSSQAAATAIVLNASNAAGGIDVDAGTGGVDVDTTGQVNLTSSQAAANAIVLNASNAAGGMDVDTGTGGYTLDTTGGFSIDSSSTTVGSNISTVGAPGVDLLVDSQLGSLRLRGGENASDAIEIVAIFGGINISSSSTPGNDIDITSVGSSINIISAENTSDSLVISALLGGVDILANGTAGEDIDIVATGSSVNISSTENASDAVVIRATLGGIDILASGASAGEDIDITATGSSVNVTSTESATDAIVLNATLGGIDILASGAAAGEDIDITATGSSVNVTSTESATDAIVLNATLGGIDILASGASAGEDIDITATGSSVNVTSTENTAAAIYLHADGGTAETIRIHSDQGTSATSIDIESDVGGISIGAGTRVDIDTATGDILLTAALGRIELTASDAFSDAIRLNAAVGGIEVLATKGLDLFGASAALNSVRINASNAAGGIDIDAGTGGITIDSTGSIRVISTENTSDAVVIRATLGGIDILATGASAGEDIDITATGSSVNITATENTAAAIYLHANGGTSETIRIHSDQGTSKNSIDIESDLGGITLTPASSSCVVLAGTAQVDGPFYRSPTRYYLEEFFKQTPGMNADLQNSLESVRVPRNRDFEIVPGSGSSTDDVTFSATKAGIQLQSDGELVATVVIGPHLDASQTAWTNVLWGTENQTEWECAVVTDTTITTDTILWAGLKLTSVHGIATDADQVYFRFSDPDVNTNWRAITSIANVDTNTDTSVAVVADTVYRFRIAIDSSRLARFYINENLVHTTTALTDDVDFIPYVGVIGSEGNATALVLCYEKISRVLFE</sequence>
<accession>A0A481YUR5</accession>
<protein>
    <submittedName>
        <fullName evidence="1">Uncharacterized protein</fullName>
    </submittedName>
</protein>
<organism evidence="1">
    <name type="scientific">Marseillevirus LCMAC103</name>
    <dbReference type="NCBI Taxonomy" id="2506604"/>
    <lineage>
        <taxon>Viruses</taxon>
        <taxon>Varidnaviria</taxon>
        <taxon>Bamfordvirae</taxon>
        <taxon>Nucleocytoviricota</taxon>
        <taxon>Megaviricetes</taxon>
        <taxon>Pimascovirales</taxon>
        <taxon>Pimascovirales incertae sedis</taxon>
        <taxon>Marseilleviridae</taxon>
    </lineage>
</organism>